<name>A0A2S5RD44_9MOLU</name>
<feature type="transmembrane region" description="Helical" evidence="6">
    <location>
        <begin position="851"/>
        <end position="875"/>
    </location>
</feature>
<keyword evidence="4 6" id="KW-1133">Transmembrane helix</keyword>
<feature type="domain" description="ABC3 transporter permease C-terminal" evidence="7">
    <location>
        <begin position="686"/>
        <end position="805"/>
    </location>
</feature>
<keyword evidence="5 6" id="KW-0472">Membrane</keyword>
<feature type="domain" description="ABC3 transporter permease C-terminal" evidence="7">
    <location>
        <begin position="1664"/>
        <end position="1780"/>
    </location>
</feature>
<dbReference type="STRING" id="1399797.GCA_000518285_00493"/>
<comment type="subcellular location">
    <subcellularLocation>
        <location evidence="1">Cell membrane</location>
        <topology evidence="1">Multi-pass membrane protein</topology>
    </subcellularLocation>
</comment>
<organism evidence="8 9">
    <name type="scientific">Williamsoniiplasma lucivorax</name>
    <dbReference type="NCBI Taxonomy" id="209274"/>
    <lineage>
        <taxon>Bacteria</taxon>
        <taxon>Bacillati</taxon>
        <taxon>Mycoplasmatota</taxon>
        <taxon>Mollicutes</taxon>
        <taxon>Entomoplasmatales</taxon>
        <taxon>Williamsoniiplasma</taxon>
    </lineage>
</organism>
<proteinExistence type="predicted"/>
<reference evidence="8 9" key="1">
    <citation type="submission" date="2017-11" db="EMBL/GenBank/DDBJ databases">
        <title>Genome sequence of Entomoplasma lucivorax PIPN-2 (ATCC 49196).</title>
        <authorList>
            <person name="Lo W.-S."/>
            <person name="Gasparich G.E."/>
            <person name="Kuo C.-H."/>
        </authorList>
    </citation>
    <scope>NUCLEOTIDE SEQUENCE [LARGE SCALE GENOMIC DNA]</scope>
    <source>
        <strain evidence="8 9">PIPN-2</strain>
    </source>
</reference>
<dbReference type="RefSeq" id="WP_028126493.1">
    <property type="nucleotide sequence ID" value="NZ_PHNE01000004.1"/>
</dbReference>
<evidence type="ECO:0000256" key="4">
    <source>
        <dbReference type="ARBA" id="ARBA00022989"/>
    </source>
</evidence>
<feature type="transmembrane region" description="Helical" evidence="6">
    <location>
        <begin position="682"/>
        <end position="703"/>
    </location>
</feature>
<keyword evidence="3 6" id="KW-0812">Transmembrane</keyword>
<evidence type="ECO:0000256" key="2">
    <source>
        <dbReference type="ARBA" id="ARBA00022475"/>
    </source>
</evidence>
<protein>
    <submittedName>
        <fullName evidence="8">ABC transporter permease</fullName>
    </submittedName>
</protein>
<feature type="transmembrane region" description="Helical" evidence="6">
    <location>
        <begin position="1752"/>
        <end position="1772"/>
    </location>
</feature>
<evidence type="ECO:0000313" key="8">
    <source>
        <dbReference type="EMBL" id="PPE05204.1"/>
    </source>
</evidence>
<keyword evidence="2" id="KW-1003">Cell membrane</keyword>
<dbReference type="Proteomes" id="UP000237865">
    <property type="component" value="Unassembled WGS sequence"/>
</dbReference>
<gene>
    <name evidence="8" type="ORF">ELUCI_v1c07400</name>
</gene>
<evidence type="ECO:0000256" key="5">
    <source>
        <dbReference type="ARBA" id="ARBA00023136"/>
    </source>
</evidence>
<feature type="transmembrane region" description="Helical" evidence="6">
    <location>
        <begin position="773"/>
        <end position="796"/>
    </location>
</feature>
<dbReference type="EMBL" id="PHNE01000004">
    <property type="protein sequence ID" value="PPE05204.1"/>
    <property type="molecule type" value="Genomic_DNA"/>
</dbReference>
<keyword evidence="9" id="KW-1185">Reference proteome</keyword>
<evidence type="ECO:0000313" key="9">
    <source>
        <dbReference type="Proteomes" id="UP000237865"/>
    </source>
</evidence>
<evidence type="ECO:0000259" key="7">
    <source>
        <dbReference type="Pfam" id="PF02687"/>
    </source>
</evidence>
<feature type="transmembrane region" description="Helical" evidence="6">
    <location>
        <begin position="1654"/>
        <end position="1686"/>
    </location>
</feature>
<dbReference type="Pfam" id="PF02687">
    <property type="entry name" value="FtsX"/>
    <property type="match status" value="2"/>
</dbReference>
<feature type="transmembrane region" description="Helical" evidence="6">
    <location>
        <begin position="1707"/>
        <end position="1740"/>
    </location>
</feature>
<comment type="caution">
    <text evidence="8">The sequence shown here is derived from an EMBL/GenBank/DDBJ whole genome shotgun (WGS) entry which is preliminary data.</text>
</comment>
<dbReference type="GO" id="GO:0005886">
    <property type="term" value="C:plasma membrane"/>
    <property type="evidence" value="ECO:0007669"/>
    <property type="project" value="UniProtKB-SubCell"/>
</dbReference>
<evidence type="ECO:0000256" key="1">
    <source>
        <dbReference type="ARBA" id="ARBA00004651"/>
    </source>
</evidence>
<feature type="transmembrane region" description="Helical" evidence="6">
    <location>
        <begin position="736"/>
        <end position="761"/>
    </location>
</feature>
<feature type="transmembrane region" description="Helical" evidence="6">
    <location>
        <begin position="21"/>
        <end position="43"/>
    </location>
</feature>
<accession>A0A2S5RD44</accession>
<dbReference type="InterPro" id="IPR003838">
    <property type="entry name" value="ABC3_permease_C"/>
</dbReference>
<sequence length="1791" mass="201451">MKNKSNFLLLLKQGFKGVSKFKAQFVIILILSFLSTLILGVSVSSSRALKASYDNVVGKVDKFDYQGTTEVGSRTSFTNSEIQNVKSMPIVDFNNTDFAYFLSQDKKIQSALNIRLYKRDAHEQDTYITKVTGDEAFKEVWRLSINGNNNEFRVAASWLFANQLFFDMHQLWQAKNNQESTDLTLTYLADTAIWRAFLNNQAEFKFIKNYDQTLYEITKKSIKEGTSKLRELTEGFFTKQNYGKLSIKEREFANYVTFTHTQLGQWIVATLKTFDLPKSPEEKFAFIFGAKLDASKSAAKNNTWTDGKYISNFNAFPNIGVGSIITQDQKDAIDQVTIQHKDNNRGEINDQDIKKQIEDKGFKGMTTPFIVEIIDSPATQLTNNQNPQYQIKNIDFIPGYNSNLFYMANKDDVKSPIFKKIEIFNNFYFLATVPFDKSDGMDAGGNVDVHVRASMMQYHIQINALASGYNANFRKEGIMFDHIYNFKYRVVIQNSFDNKAANFTILSGTEPNADGEVTISEQFAKANNIQLGDYILVGQADVQVVGFATDAFSYFPAADPLFPIPQPKTEAVVYASAKTAAMMRTGDGSASANQDNNAYTFNFFLTPNKNDLTNVALSKTEKLNLFKAFQMDIENSLQVDKNMIQQNGKQTGISYFDPIDFNSSNYRLNWTLLPLALKILNAITYSAAIIIAIIALIAIVINIRKAIHFNAKQIGILKAMGTDPKMISISYLATSLLIFFIVIPLAWIAAMGLQLPFIYIFADYFSIATNQILIDWVSIIISLFVFGLSAIGVSFFTALMMTKKSVVDIFETSVKWTNSKWIDKLKIGKFSKSSFHLRFSLTLTSSGKKPIALLIVVVGMTSFLMSGALAIPSIANNAVNAFYKSVRYSNSYDNLEPIANAPLSKQAINYTQNPEVLDQDWVKADLKLDVQTKKGYGYYKTPDAYSQTISQTSPVPRYLYLNQPTGDATRGHQLISNSNNNGIEYAYEYMLANPGLFLSIAGNVFGDNFFTVLGQTFSIGLVDQFTGLILNSQEDKIRDWLGSEYDDTLSLDANKQKLSFKFSASITNALPNIISAILGSFGNGVGDASGTDWKEKIINVLLKAMPPYVQGFINKSPSRFEQFGVSYNVEQVTPKKETLVTNIKTDTKQFKGLAITGLDKQQDAYVLNPKQQQALFLSEKQIADIDKILNGDKNIPSFKVGDVQVWDQAKNQLTIPMINNNQSQAVYHLKDNPILENVSTTSRQLTYRNKNDNTFKPLPKQAWIYDDSDFVESNLYKNPYGTLVPKDPKPKNDITQAYQKAVQSDLTLIDKKPGQADSRYLDIYKIDNAKFTYNDIYNGDKNLANKAYLFNYFGFDDDHQITSSYLRPYYKYANIKLMIPSEFIDDNFLTMPGTRQDVQPPASESWVKKVDAKCVPDSVKKAWGGYNGQYQIIQPYTLDYKKDHGAGLERLIQGTNSPYWYRYAFERTSQYQGSLWYEDNQKVEYLNKDVTINFQNVGTIASFDAKLLLIDQGVANAIKGYSNGKTYGYTPNYYTSRKGEVIPDDKPRPWDDQLMTFKFKEVKDDIYVDQDHLNQVTYMDDAQENTAYASRQWHTGKLSNIEEPVGITNSASFITSPPVGQYSIGLSSASGFSLITSVSSQFLLSTQKALIQQIYTLAISLGILLIVAIVLTASLLIALVGDIYVTQYKKFMVLMRALGYSNWTIQTYTFGVVSVGSVAVWLLGTVLAWILISAVVFGIARSGFAIPYGFSWWPPLLSFGITTFVFIVSLSVSSNKIRKERVSGLINQSQE</sequence>
<evidence type="ECO:0000256" key="6">
    <source>
        <dbReference type="SAM" id="Phobius"/>
    </source>
</evidence>
<evidence type="ECO:0000256" key="3">
    <source>
        <dbReference type="ARBA" id="ARBA00022692"/>
    </source>
</evidence>